<dbReference type="SUPFAM" id="SSF46689">
    <property type="entry name" value="Homeodomain-like"/>
    <property type="match status" value="2"/>
</dbReference>
<sequence>MDALGSLLNGPRAQQAMLLRMVMTEPWAVRIEDESPMTVVAVTRGTLLVTYDDGEHREITPGQVALFRGTHHYTIGDAVDSPLVAHIDARGDCYDPTGTYSVAEPMSLGVRSWGNATGETTADSVMLIGAYLLGEVGRRLLSALDRLTVVDLTDDPLIAMMELEIVRDAPAQEAVLNRLLDLILVTALRRSMESGQAQTPAWYAAHNDPIVGHALRLLHNNIERPWTVASLASATGVSRAVLARRFTELVGEPPMGYLANWRVSVASELLADSGSTLAAIAARVGYGTPFALSAAFKRHRGMSPADYRRGLAAV</sequence>
<dbReference type="InterPro" id="IPR009057">
    <property type="entry name" value="Homeodomain-like_sf"/>
</dbReference>
<dbReference type="PANTHER" id="PTHR46796:SF13">
    <property type="entry name" value="HTH-TYPE TRANSCRIPTIONAL ACTIVATOR RHAS"/>
    <property type="match status" value="1"/>
</dbReference>
<dbReference type="InterPro" id="IPR018060">
    <property type="entry name" value="HTH_AraC"/>
</dbReference>
<dbReference type="SMART" id="SM00342">
    <property type="entry name" value="HTH_ARAC"/>
    <property type="match status" value="1"/>
</dbReference>
<proteinExistence type="predicted"/>
<dbReference type="Pfam" id="PF12833">
    <property type="entry name" value="HTH_18"/>
    <property type="match status" value="1"/>
</dbReference>
<dbReference type="EMBL" id="BANX01000036">
    <property type="protein sequence ID" value="GAC70556.1"/>
    <property type="molecule type" value="Genomic_DNA"/>
</dbReference>
<evidence type="ECO:0000313" key="6">
    <source>
        <dbReference type="Proteomes" id="UP000011666"/>
    </source>
</evidence>
<evidence type="ECO:0000256" key="2">
    <source>
        <dbReference type="ARBA" id="ARBA00023125"/>
    </source>
</evidence>
<protein>
    <submittedName>
        <fullName evidence="5">Putative AraC family transcriptional regulator</fullName>
    </submittedName>
</protein>
<evidence type="ECO:0000259" key="4">
    <source>
        <dbReference type="PROSITE" id="PS01124"/>
    </source>
</evidence>
<dbReference type="PROSITE" id="PS00041">
    <property type="entry name" value="HTH_ARAC_FAMILY_1"/>
    <property type="match status" value="1"/>
</dbReference>
<dbReference type="InterPro" id="IPR032783">
    <property type="entry name" value="AraC_lig"/>
</dbReference>
<gene>
    <name evidence="5" type="ORF">GS4_36_00420</name>
</gene>
<dbReference type="STRING" id="1223545.GS4_36_00420"/>
<dbReference type="InterPro" id="IPR018062">
    <property type="entry name" value="HTH_AraC-typ_CS"/>
</dbReference>
<dbReference type="Pfam" id="PF12852">
    <property type="entry name" value="Cupin_6"/>
    <property type="match status" value="1"/>
</dbReference>
<dbReference type="GO" id="GO:0003700">
    <property type="term" value="F:DNA-binding transcription factor activity"/>
    <property type="evidence" value="ECO:0007669"/>
    <property type="project" value="InterPro"/>
</dbReference>
<evidence type="ECO:0000256" key="3">
    <source>
        <dbReference type="ARBA" id="ARBA00023163"/>
    </source>
</evidence>
<name>M0QQM3_9ACTN</name>
<dbReference type="PANTHER" id="PTHR46796">
    <property type="entry name" value="HTH-TYPE TRANSCRIPTIONAL ACTIVATOR RHAS-RELATED"/>
    <property type="match status" value="1"/>
</dbReference>
<reference evidence="5 6" key="1">
    <citation type="submission" date="2013-01" db="EMBL/GenBank/DDBJ databases">
        <title>Whole genome shotgun sequence of Gordonia soli NBRC 108243.</title>
        <authorList>
            <person name="Isaki-Nakamura S."/>
            <person name="Hosoyama A."/>
            <person name="Tsuchikane K."/>
            <person name="Ando Y."/>
            <person name="Baba S."/>
            <person name="Ohji S."/>
            <person name="Hamada M."/>
            <person name="Tamura T."/>
            <person name="Yamazoe A."/>
            <person name="Yamazaki S."/>
            <person name="Fujita N."/>
        </authorList>
    </citation>
    <scope>NUCLEOTIDE SEQUENCE [LARGE SCALE GENOMIC DNA]</scope>
    <source>
        <strain evidence="5 6">NBRC 108243</strain>
    </source>
</reference>
<keyword evidence="3" id="KW-0804">Transcription</keyword>
<evidence type="ECO:0000313" key="5">
    <source>
        <dbReference type="EMBL" id="GAC70556.1"/>
    </source>
</evidence>
<keyword evidence="6" id="KW-1185">Reference proteome</keyword>
<accession>M0QQM3</accession>
<dbReference type="OrthoDB" id="241790at2"/>
<dbReference type="AlphaFoldDB" id="M0QQM3"/>
<comment type="caution">
    <text evidence="5">The sequence shown here is derived from an EMBL/GenBank/DDBJ whole genome shotgun (WGS) entry which is preliminary data.</text>
</comment>
<dbReference type="Proteomes" id="UP000011666">
    <property type="component" value="Unassembled WGS sequence"/>
</dbReference>
<dbReference type="Gene3D" id="1.10.10.60">
    <property type="entry name" value="Homeodomain-like"/>
    <property type="match status" value="2"/>
</dbReference>
<dbReference type="InterPro" id="IPR050204">
    <property type="entry name" value="AraC_XylS_family_regulators"/>
</dbReference>
<dbReference type="eggNOG" id="COG2207">
    <property type="taxonomic scope" value="Bacteria"/>
</dbReference>
<keyword evidence="1" id="KW-0805">Transcription regulation</keyword>
<organism evidence="5 6">
    <name type="scientific">Gordonia soli NBRC 108243</name>
    <dbReference type="NCBI Taxonomy" id="1223545"/>
    <lineage>
        <taxon>Bacteria</taxon>
        <taxon>Bacillati</taxon>
        <taxon>Actinomycetota</taxon>
        <taxon>Actinomycetes</taxon>
        <taxon>Mycobacteriales</taxon>
        <taxon>Gordoniaceae</taxon>
        <taxon>Gordonia</taxon>
    </lineage>
</organism>
<keyword evidence="2" id="KW-0238">DNA-binding</keyword>
<evidence type="ECO:0000256" key="1">
    <source>
        <dbReference type="ARBA" id="ARBA00023015"/>
    </source>
</evidence>
<dbReference type="RefSeq" id="WP_007624674.1">
    <property type="nucleotide sequence ID" value="NZ_BANX01000036.1"/>
</dbReference>
<dbReference type="GO" id="GO:0043565">
    <property type="term" value="F:sequence-specific DNA binding"/>
    <property type="evidence" value="ECO:0007669"/>
    <property type="project" value="InterPro"/>
</dbReference>
<feature type="domain" description="HTH araC/xylS-type" evidence="4">
    <location>
        <begin position="212"/>
        <end position="310"/>
    </location>
</feature>
<dbReference type="PROSITE" id="PS01124">
    <property type="entry name" value="HTH_ARAC_FAMILY_2"/>
    <property type="match status" value="1"/>
</dbReference>